<name>A0A5R9EFR6_9LACT</name>
<feature type="transmembrane region" description="Helical" evidence="2">
    <location>
        <begin position="20"/>
        <end position="39"/>
    </location>
</feature>
<dbReference type="EMBL" id="VBSP01000005">
    <property type="protein sequence ID" value="TLQ48939.1"/>
    <property type="molecule type" value="Genomic_DNA"/>
</dbReference>
<dbReference type="GO" id="GO:0022857">
    <property type="term" value="F:transmembrane transporter activity"/>
    <property type="evidence" value="ECO:0007669"/>
    <property type="project" value="InterPro"/>
</dbReference>
<proteinExistence type="inferred from homology"/>
<evidence type="ECO:0000256" key="2">
    <source>
        <dbReference type="SAM" id="Phobius"/>
    </source>
</evidence>
<keyword evidence="2" id="KW-0472">Membrane</keyword>
<sequence length="40" mass="4371">MRDLFEGHLLTGIVRTVEAILISVVIGIGIGIAMTLQWFS</sequence>
<accession>A0A5R9EFR6</accession>
<dbReference type="InterPro" id="IPR010619">
    <property type="entry name" value="ThrE-like_N"/>
</dbReference>
<evidence type="ECO:0000256" key="1">
    <source>
        <dbReference type="ARBA" id="ARBA00034125"/>
    </source>
</evidence>
<keyword evidence="2" id="KW-0812">Transmembrane</keyword>
<gene>
    <name evidence="4" type="ORF">FEZ33_02560</name>
</gene>
<keyword evidence="2" id="KW-1133">Transmembrane helix</keyword>
<organism evidence="4 5">
    <name type="scientific">Ruoffia tabacinasalis</name>
    <dbReference type="NCBI Taxonomy" id="87458"/>
    <lineage>
        <taxon>Bacteria</taxon>
        <taxon>Bacillati</taxon>
        <taxon>Bacillota</taxon>
        <taxon>Bacilli</taxon>
        <taxon>Lactobacillales</taxon>
        <taxon>Aerococcaceae</taxon>
        <taxon>Ruoffia</taxon>
    </lineage>
</organism>
<protein>
    <submittedName>
        <fullName evidence="4">Threonine/serine exporter family protein</fullName>
    </submittedName>
</protein>
<dbReference type="Proteomes" id="UP000306420">
    <property type="component" value="Unassembled WGS sequence"/>
</dbReference>
<dbReference type="AlphaFoldDB" id="A0A5R9EFR6"/>
<feature type="domain" description="Threonine/serine exporter-like N-terminal" evidence="3">
    <location>
        <begin position="1"/>
        <end position="36"/>
    </location>
</feature>
<evidence type="ECO:0000313" key="4">
    <source>
        <dbReference type="EMBL" id="TLQ48939.1"/>
    </source>
</evidence>
<evidence type="ECO:0000259" key="3">
    <source>
        <dbReference type="Pfam" id="PF06738"/>
    </source>
</evidence>
<comment type="similarity">
    <text evidence="1">Belongs to the ThrE exporter (TC 2.A.79) family.</text>
</comment>
<dbReference type="Pfam" id="PF06738">
    <property type="entry name" value="ThrE"/>
    <property type="match status" value="1"/>
</dbReference>
<comment type="caution">
    <text evidence="4">The sequence shown here is derived from an EMBL/GenBank/DDBJ whole genome shotgun (WGS) entry which is preliminary data.</text>
</comment>
<reference evidence="4 5" key="1">
    <citation type="submission" date="2019-05" db="EMBL/GenBank/DDBJ databases">
        <title>The metagenome of a microbial culture collection derived from dairy environment covers the genomic content of the human microbiome.</title>
        <authorList>
            <person name="Roder T."/>
            <person name="Wuthrich D."/>
            <person name="Sattari Z."/>
            <person name="Von Ah U."/>
            <person name="Bar C."/>
            <person name="Ronchi F."/>
            <person name="Macpherson A.J."/>
            <person name="Ganal-Vonarburg S.C."/>
            <person name="Bruggmann R."/>
            <person name="Vergeres G."/>
        </authorList>
    </citation>
    <scope>NUCLEOTIDE SEQUENCE [LARGE SCALE GENOMIC DNA]</scope>
    <source>
        <strain evidence="4 5">FAM 24227</strain>
    </source>
</reference>
<evidence type="ECO:0000313" key="5">
    <source>
        <dbReference type="Proteomes" id="UP000306420"/>
    </source>
</evidence>